<dbReference type="InterPro" id="IPR051604">
    <property type="entry name" value="Ergot_Alk_Oxidoreductase"/>
</dbReference>
<protein>
    <submittedName>
        <fullName evidence="1">NmrA family transcriptional regulator</fullName>
    </submittedName>
</protein>
<comment type="caution">
    <text evidence="1">The sequence shown here is derived from an EMBL/GenBank/DDBJ whole genome shotgun (WGS) entry which is preliminary data.</text>
</comment>
<dbReference type="RefSeq" id="WP_081169159.1">
    <property type="nucleotide sequence ID" value="NZ_LWBP01000204.1"/>
</dbReference>
<dbReference type="PANTHER" id="PTHR43162">
    <property type="match status" value="1"/>
</dbReference>
<dbReference type="OrthoDB" id="9780595at2"/>
<dbReference type="STRING" id="550983.A4R26_26995"/>
<reference evidence="2" key="1">
    <citation type="submission" date="2016-04" db="EMBL/GenBank/DDBJ databases">
        <authorList>
            <person name="Chen L."/>
            <person name="Zhuang W."/>
            <person name="Wang G."/>
        </authorList>
    </citation>
    <scope>NUCLEOTIDE SEQUENCE [LARGE SCALE GENOMIC DNA]</scope>
    <source>
        <strain evidence="2">208</strain>
    </source>
</reference>
<dbReference type="InterPro" id="IPR036291">
    <property type="entry name" value="NAD(P)-bd_dom_sf"/>
</dbReference>
<dbReference type="Proteomes" id="UP000192276">
    <property type="component" value="Unassembled WGS sequence"/>
</dbReference>
<keyword evidence="2" id="KW-1185">Reference proteome</keyword>
<dbReference type="AlphaFoldDB" id="A0A1V9FD13"/>
<dbReference type="Gene3D" id="3.90.25.10">
    <property type="entry name" value="UDP-galactose 4-epimerase, domain 1"/>
    <property type="match status" value="1"/>
</dbReference>
<gene>
    <name evidence="1" type="ORF">A4R26_26995</name>
</gene>
<organism evidence="1 2">
    <name type="scientific">Niastella populi</name>
    <dbReference type="NCBI Taxonomy" id="550983"/>
    <lineage>
        <taxon>Bacteria</taxon>
        <taxon>Pseudomonadati</taxon>
        <taxon>Bacteroidota</taxon>
        <taxon>Chitinophagia</taxon>
        <taxon>Chitinophagales</taxon>
        <taxon>Chitinophagaceae</taxon>
        <taxon>Niastella</taxon>
    </lineage>
</organism>
<dbReference type="SUPFAM" id="SSF51735">
    <property type="entry name" value="NAD(P)-binding Rossmann-fold domains"/>
    <property type="match status" value="1"/>
</dbReference>
<dbReference type="EMBL" id="LWBP01000204">
    <property type="protein sequence ID" value="OQP56157.1"/>
    <property type="molecule type" value="Genomic_DNA"/>
</dbReference>
<evidence type="ECO:0000313" key="2">
    <source>
        <dbReference type="Proteomes" id="UP000192276"/>
    </source>
</evidence>
<sequence length="278" mass="30173">MTNTTTQNRQILVIGSNGKTGRRVLQRLNDRGVPATGATFSGNPKFDWNDAATWDNVLNDITAVYISYYPDLAIPGAVKSIELFTKLAVKKSVQKLVLLSGRGEEEAQQCEKVVMGAGVDFTIVQASWFCQNFSEGNFLEPILAGHVALPAGNIGEPFVDADDIADVAVAALTEEGHSNKLYEVTGPRLLTFKDAIAEIAKATGRTINYEQVSIEEYAAVLADYGLPKEVIWLVTYLFTEVLDGRNQFVADGVEQALGRKATDFSDYVKKAAATGVWG</sequence>
<name>A0A1V9FD13_9BACT</name>
<evidence type="ECO:0000313" key="1">
    <source>
        <dbReference type="EMBL" id="OQP56157.1"/>
    </source>
</evidence>
<proteinExistence type="predicted"/>
<dbReference type="Gene3D" id="3.40.50.720">
    <property type="entry name" value="NAD(P)-binding Rossmann-like Domain"/>
    <property type="match status" value="1"/>
</dbReference>
<accession>A0A1V9FD13</accession>
<dbReference type="PANTHER" id="PTHR43162:SF1">
    <property type="entry name" value="PRESTALK A DIFFERENTIATION PROTEIN A"/>
    <property type="match status" value="1"/>
</dbReference>